<dbReference type="EMBL" id="KI517609">
    <property type="protein sequence ID" value="ESQ37604.1"/>
    <property type="molecule type" value="Genomic_DNA"/>
</dbReference>
<sequence length="90" mass="9800">MEGSNPVMVLDSDIPLPEERADRAGSDEIVIYEAFFSSGLREAVPSLIGEVAALLNVSPSQFSPSMWATLITIQALRELFSVEIGLDEIF</sequence>
<keyword evidence="2" id="KW-1185">Reference proteome</keyword>
<protein>
    <submittedName>
        <fullName evidence="1">Uncharacterized protein</fullName>
    </submittedName>
</protein>
<name>V4L1U3_EUTSA</name>
<gene>
    <name evidence="1" type="ORF">EUTSA_v10002744mg</name>
</gene>
<dbReference type="KEGG" id="eus:EUTSA_v10002744mg"/>
<accession>V4L1U3</accession>
<organism evidence="1 2">
    <name type="scientific">Eutrema salsugineum</name>
    <name type="common">Saltwater cress</name>
    <name type="synonym">Sisymbrium salsugineum</name>
    <dbReference type="NCBI Taxonomy" id="72664"/>
    <lineage>
        <taxon>Eukaryota</taxon>
        <taxon>Viridiplantae</taxon>
        <taxon>Streptophyta</taxon>
        <taxon>Embryophyta</taxon>
        <taxon>Tracheophyta</taxon>
        <taxon>Spermatophyta</taxon>
        <taxon>Magnoliopsida</taxon>
        <taxon>eudicotyledons</taxon>
        <taxon>Gunneridae</taxon>
        <taxon>Pentapetalae</taxon>
        <taxon>rosids</taxon>
        <taxon>malvids</taxon>
        <taxon>Brassicales</taxon>
        <taxon>Brassicaceae</taxon>
        <taxon>Eutremeae</taxon>
        <taxon>Eutrema</taxon>
    </lineage>
</organism>
<evidence type="ECO:0000313" key="1">
    <source>
        <dbReference type="EMBL" id="ESQ37604.1"/>
    </source>
</evidence>
<dbReference type="Proteomes" id="UP000030689">
    <property type="component" value="Unassembled WGS sequence"/>
</dbReference>
<proteinExistence type="predicted"/>
<dbReference type="Gramene" id="ESQ37604">
    <property type="protein sequence ID" value="ESQ37604"/>
    <property type="gene ID" value="EUTSA_v10002744mg"/>
</dbReference>
<evidence type="ECO:0000313" key="2">
    <source>
        <dbReference type="Proteomes" id="UP000030689"/>
    </source>
</evidence>
<reference evidence="1 2" key="1">
    <citation type="journal article" date="2013" name="Front. Plant Sci.">
        <title>The Reference Genome of the Halophytic Plant Eutrema salsugineum.</title>
        <authorList>
            <person name="Yang R."/>
            <person name="Jarvis D.E."/>
            <person name="Chen H."/>
            <person name="Beilstein M.A."/>
            <person name="Grimwood J."/>
            <person name="Jenkins J."/>
            <person name="Shu S."/>
            <person name="Prochnik S."/>
            <person name="Xin M."/>
            <person name="Ma C."/>
            <person name="Schmutz J."/>
            <person name="Wing R.A."/>
            <person name="Mitchell-Olds T."/>
            <person name="Schumaker K.S."/>
            <person name="Wang X."/>
        </authorList>
    </citation>
    <scope>NUCLEOTIDE SEQUENCE [LARGE SCALE GENOMIC DNA]</scope>
</reference>
<dbReference type="AlphaFoldDB" id="V4L1U3"/>